<name>A0AAU9SIM4_THLAR</name>
<evidence type="ECO:0000313" key="3">
    <source>
        <dbReference type="Proteomes" id="UP000836841"/>
    </source>
</evidence>
<gene>
    <name evidence="2" type="ORF">TAV2_LOCUS15279</name>
</gene>
<sequence length="162" mass="17959">MKTFSLSFYFITHKRTKKSMETSHYFRRHGFIFIVLLLVMILFSVSSFASEISGSYDARGIKTHNDRKRNLSGSKPGGSPPPGKEYPLASCDKGYVFSEIKFADYGQPSGSSCETLKRGNCGAPATMRLVKKIVLEKIGVAYILQTRCLGRPIAKDLASICC</sequence>
<evidence type="ECO:0000256" key="1">
    <source>
        <dbReference type="SAM" id="MobiDB-lite"/>
    </source>
</evidence>
<organism evidence="2 3">
    <name type="scientific">Thlaspi arvense</name>
    <name type="common">Field penny-cress</name>
    <dbReference type="NCBI Taxonomy" id="13288"/>
    <lineage>
        <taxon>Eukaryota</taxon>
        <taxon>Viridiplantae</taxon>
        <taxon>Streptophyta</taxon>
        <taxon>Embryophyta</taxon>
        <taxon>Tracheophyta</taxon>
        <taxon>Spermatophyta</taxon>
        <taxon>Magnoliopsida</taxon>
        <taxon>eudicotyledons</taxon>
        <taxon>Gunneridae</taxon>
        <taxon>Pentapetalae</taxon>
        <taxon>rosids</taxon>
        <taxon>malvids</taxon>
        <taxon>Brassicales</taxon>
        <taxon>Brassicaceae</taxon>
        <taxon>Thlaspideae</taxon>
        <taxon>Thlaspi</taxon>
    </lineage>
</organism>
<feature type="region of interest" description="Disordered" evidence="1">
    <location>
        <begin position="65"/>
        <end position="84"/>
    </location>
</feature>
<proteinExistence type="predicted"/>
<reference evidence="2 3" key="1">
    <citation type="submission" date="2022-03" db="EMBL/GenBank/DDBJ databases">
        <authorList>
            <person name="Nunn A."/>
            <person name="Chopra R."/>
            <person name="Nunn A."/>
            <person name="Contreras Garrido A."/>
        </authorList>
    </citation>
    <scope>NUCLEOTIDE SEQUENCE [LARGE SCALE GENOMIC DNA]</scope>
</reference>
<protein>
    <submittedName>
        <fullName evidence="2">Uncharacterized protein</fullName>
    </submittedName>
</protein>
<accession>A0AAU9SIM4</accession>
<dbReference type="Proteomes" id="UP000836841">
    <property type="component" value="Chromosome 5"/>
</dbReference>
<evidence type="ECO:0000313" key="2">
    <source>
        <dbReference type="EMBL" id="CAH2064260.1"/>
    </source>
</evidence>
<dbReference type="EMBL" id="OU466861">
    <property type="protein sequence ID" value="CAH2064260.1"/>
    <property type="molecule type" value="Genomic_DNA"/>
</dbReference>
<keyword evidence="3" id="KW-1185">Reference proteome</keyword>
<dbReference type="AlphaFoldDB" id="A0AAU9SIM4"/>